<dbReference type="AlphaFoldDB" id="A0AAE3IJF7"/>
<accession>A0AAE3IJF7</accession>
<keyword evidence="2" id="KW-1185">Reference proteome</keyword>
<dbReference type="RefSeq" id="WP_263036675.1">
    <property type="nucleotide sequence ID" value="NZ_JAOTPL010000001.1"/>
</dbReference>
<dbReference type="EMBL" id="JAOTPL010000001">
    <property type="protein sequence ID" value="MCU7693187.1"/>
    <property type="molecule type" value="Genomic_DNA"/>
</dbReference>
<name>A0AAE3IJF7_9BACT</name>
<dbReference type="Proteomes" id="UP001209317">
    <property type="component" value="Unassembled WGS sequence"/>
</dbReference>
<reference evidence="1" key="1">
    <citation type="submission" date="2022-10" db="EMBL/GenBank/DDBJ databases">
        <authorList>
            <person name="Kim H.S."/>
            <person name="Kim J.-S."/>
            <person name="Suh M.K."/>
            <person name="Eom M.K."/>
            <person name="Lee J.-S."/>
        </authorList>
    </citation>
    <scope>NUCLEOTIDE SEQUENCE</scope>
    <source>
        <strain evidence="1">LIP-5</strain>
    </source>
</reference>
<comment type="caution">
    <text evidence="1">The sequence shown here is derived from an EMBL/GenBank/DDBJ whole genome shotgun (WGS) entry which is preliminary data.</text>
</comment>
<proteinExistence type="predicted"/>
<evidence type="ECO:0000313" key="2">
    <source>
        <dbReference type="Proteomes" id="UP001209317"/>
    </source>
</evidence>
<organism evidence="1 2">
    <name type="scientific">Haoranjiania flava</name>
    <dbReference type="NCBI Taxonomy" id="1856322"/>
    <lineage>
        <taxon>Bacteria</taxon>
        <taxon>Pseudomonadati</taxon>
        <taxon>Bacteroidota</taxon>
        <taxon>Chitinophagia</taxon>
        <taxon>Chitinophagales</taxon>
        <taxon>Chitinophagaceae</taxon>
        <taxon>Haoranjiania</taxon>
    </lineage>
</organism>
<gene>
    <name evidence="1" type="ORF">OD355_01510</name>
</gene>
<sequence length="193" mass="21863">MSTLQNALDEFENNTAIPGIDPERKVFLDQVYVNKDSDDLVAVRTIGRKDMEGVVLAGIDNSGTYTAILLTFVKKENVCALQVISMSENFMPDENLAFGISLDNDEKMLFDFTHQMVPVDGTSYFANFVQLTDKTMSDFISHNIVHWQFLNKKTNDVLTSDFNAQADAILPEKESQYLLRRIAYEIAKFEVVD</sequence>
<evidence type="ECO:0000313" key="1">
    <source>
        <dbReference type="EMBL" id="MCU7693187.1"/>
    </source>
</evidence>
<protein>
    <submittedName>
        <fullName evidence="1">Uncharacterized protein</fullName>
    </submittedName>
</protein>